<name>A0A183FAV3_HELPZ</name>
<reference evidence="1 2" key="1">
    <citation type="submission" date="2018-11" db="EMBL/GenBank/DDBJ databases">
        <authorList>
            <consortium name="Pathogen Informatics"/>
        </authorList>
    </citation>
    <scope>NUCLEOTIDE SEQUENCE [LARGE SCALE GENOMIC DNA]</scope>
</reference>
<dbReference type="WBParaSite" id="HPBE_0000329501-mRNA-1">
    <property type="protein sequence ID" value="HPBE_0000329501-mRNA-1"/>
    <property type="gene ID" value="HPBE_0000329501"/>
</dbReference>
<dbReference type="Proteomes" id="UP000050761">
    <property type="component" value="Unassembled WGS sequence"/>
</dbReference>
<protein>
    <submittedName>
        <fullName evidence="1 3">Uncharacterized protein</fullName>
    </submittedName>
</protein>
<evidence type="ECO:0000313" key="1">
    <source>
        <dbReference type="EMBL" id="VDO33258.1"/>
    </source>
</evidence>
<dbReference type="AlphaFoldDB" id="A0A183FAV3"/>
<dbReference type="EMBL" id="UZAH01007791">
    <property type="protein sequence ID" value="VDO33258.1"/>
    <property type="molecule type" value="Genomic_DNA"/>
</dbReference>
<proteinExistence type="predicted"/>
<accession>A0A183FAV3</accession>
<sequence length="105" mass="11935">MPKIEDEGAGDYLCIYPKKDSNVIKGDFVELPSEKLFECDVIHTVCKKDNIPEHYLHLQIFEDKGPIHICDAERSDREGTMRHIGSLTLRRTRVGSSDFEPTATS</sequence>
<organism evidence="2 3">
    <name type="scientific">Heligmosomoides polygyrus</name>
    <name type="common">Parasitic roundworm</name>
    <dbReference type="NCBI Taxonomy" id="6339"/>
    <lineage>
        <taxon>Eukaryota</taxon>
        <taxon>Metazoa</taxon>
        <taxon>Ecdysozoa</taxon>
        <taxon>Nematoda</taxon>
        <taxon>Chromadorea</taxon>
        <taxon>Rhabditida</taxon>
        <taxon>Rhabditina</taxon>
        <taxon>Rhabditomorpha</taxon>
        <taxon>Strongyloidea</taxon>
        <taxon>Heligmosomidae</taxon>
        <taxon>Heligmosomoides</taxon>
    </lineage>
</organism>
<evidence type="ECO:0000313" key="2">
    <source>
        <dbReference type="Proteomes" id="UP000050761"/>
    </source>
</evidence>
<dbReference type="OrthoDB" id="5851270at2759"/>
<reference evidence="3" key="2">
    <citation type="submission" date="2019-09" db="UniProtKB">
        <authorList>
            <consortium name="WormBaseParasite"/>
        </authorList>
    </citation>
    <scope>IDENTIFICATION</scope>
</reference>
<accession>A0A3P7XUI4</accession>
<evidence type="ECO:0000313" key="3">
    <source>
        <dbReference type="WBParaSite" id="HPBE_0000329501-mRNA-1"/>
    </source>
</evidence>
<keyword evidence="2" id="KW-1185">Reference proteome</keyword>
<gene>
    <name evidence="1" type="ORF">HPBE_LOCUS3296</name>
</gene>